<dbReference type="RefSeq" id="WP_186677427.1">
    <property type="nucleotide sequence ID" value="NZ_JABWRZ020000001.1"/>
</dbReference>
<reference evidence="1 2" key="1">
    <citation type="journal article" date="2020" name="Microorganisms">
        <title>Reliable Identification of Environmental Pseudomonas Isolates Using the rpoD Gene.</title>
        <authorList>
            <consortium name="The Broad Institute Genome Sequencing Platform"/>
            <person name="Girard L."/>
            <person name="Lood C."/>
            <person name="Rokni-Zadeh H."/>
            <person name="van Noort V."/>
            <person name="Lavigne R."/>
            <person name="De Mot R."/>
        </authorList>
    </citation>
    <scope>NUCLEOTIDE SEQUENCE [LARGE SCALE GENOMIC DNA]</scope>
    <source>
        <strain evidence="1 2">RD9SR1</strain>
    </source>
</reference>
<dbReference type="Proteomes" id="UP000609530">
    <property type="component" value="Unassembled WGS sequence"/>
</dbReference>
<dbReference type="InterPro" id="IPR025506">
    <property type="entry name" value="Abi_alpha"/>
</dbReference>
<gene>
    <name evidence="1" type="ORF">HU760_010445</name>
</gene>
<dbReference type="Gene3D" id="3.30.110.190">
    <property type="match status" value="1"/>
</dbReference>
<sequence>MLDVNVELPAQAGEVAKEAYSDGVKDTIREISKIGVDAAKTLRLALAPLQFSAMLQDRVAMFFKRAAFRAPSEHRICPAPCLALPILEKVRYQEDGDLLTEIYVELLSAGFDRSRVGDAHPAFLTIISQLSPDEIRVIDSLAESKPKNYFGRATSDWSNSSKGIVEHLNRQGIKSTDIEWDSVLVPDKLLWPMHLQVYIGHLHSLGLLEYVNDPEYTLARGLSHHNECWAVTLTGFGSLFYRACVKEVSVESFAVTPQDRI</sequence>
<proteinExistence type="predicted"/>
<name>A0ABS6QA04_9PSED</name>
<organism evidence="1 2">
    <name type="scientific">Pseudomonas oryzicola</name>
    <dbReference type="NCBI Taxonomy" id="485876"/>
    <lineage>
        <taxon>Bacteria</taxon>
        <taxon>Pseudomonadati</taxon>
        <taxon>Pseudomonadota</taxon>
        <taxon>Gammaproteobacteria</taxon>
        <taxon>Pseudomonadales</taxon>
        <taxon>Pseudomonadaceae</taxon>
        <taxon>Pseudomonas</taxon>
    </lineage>
</organism>
<evidence type="ECO:0000313" key="1">
    <source>
        <dbReference type="EMBL" id="MBV4491009.1"/>
    </source>
</evidence>
<dbReference type="EMBL" id="JABWRZ020000001">
    <property type="protein sequence ID" value="MBV4491009.1"/>
    <property type="molecule type" value="Genomic_DNA"/>
</dbReference>
<evidence type="ECO:0000313" key="2">
    <source>
        <dbReference type="Proteomes" id="UP000609530"/>
    </source>
</evidence>
<dbReference type="Pfam" id="PF14337">
    <property type="entry name" value="Abi_alpha"/>
    <property type="match status" value="1"/>
</dbReference>
<accession>A0ABS6QA04</accession>
<keyword evidence="2" id="KW-1185">Reference proteome</keyword>
<protein>
    <submittedName>
        <fullName evidence="1">DUF4393 domain-containing protein</fullName>
    </submittedName>
</protein>
<comment type="caution">
    <text evidence="1">The sequence shown here is derived from an EMBL/GenBank/DDBJ whole genome shotgun (WGS) entry which is preliminary data.</text>
</comment>